<dbReference type="SMART" id="SM00322">
    <property type="entry name" value="KH"/>
    <property type="match status" value="1"/>
</dbReference>
<evidence type="ECO:0000256" key="2">
    <source>
        <dbReference type="SAM" id="MobiDB-lite"/>
    </source>
</evidence>
<dbReference type="EMBL" id="JAVFWL010000003">
    <property type="protein sequence ID" value="KAK6741493.1"/>
    <property type="molecule type" value="Genomic_DNA"/>
</dbReference>
<dbReference type="Gene3D" id="2.30.30.140">
    <property type="match status" value="1"/>
</dbReference>
<dbReference type="PROSITE" id="PS50084">
    <property type="entry name" value="KH_TYPE_1"/>
    <property type="match status" value="1"/>
</dbReference>
<dbReference type="InterPro" id="IPR004088">
    <property type="entry name" value="KH_dom_type_1"/>
</dbReference>
<dbReference type="Gene3D" id="2.40.50.90">
    <property type="match status" value="1"/>
</dbReference>
<evidence type="ECO:0000313" key="6">
    <source>
        <dbReference type="Proteomes" id="UP001303046"/>
    </source>
</evidence>
<feature type="compositionally biased region" description="Basic and acidic residues" evidence="2">
    <location>
        <begin position="220"/>
        <end position="238"/>
    </location>
</feature>
<dbReference type="SUPFAM" id="SSF63748">
    <property type="entry name" value="Tudor/PWWP/MBT"/>
    <property type="match status" value="1"/>
</dbReference>
<feature type="compositionally biased region" description="Basic and acidic residues" evidence="2">
    <location>
        <begin position="95"/>
        <end position="104"/>
    </location>
</feature>
<accession>A0ABR1CT37</accession>
<keyword evidence="3" id="KW-0472">Membrane</keyword>
<dbReference type="InterPro" id="IPR047368">
    <property type="entry name" value="KH-I_AKAP1"/>
</dbReference>
<keyword evidence="3" id="KW-0812">Transmembrane</keyword>
<dbReference type="PANTHER" id="PTHR22948">
    <property type="entry name" value="TUDOR DOMAIN CONTAINING PROTEIN"/>
    <property type="match status" value="1"/>
</dbReference>
<feature type="compositionally biased region" description="Polar residues" evidence="2">
    <location>
        <begin position="243"/>
        <end position="282"/>
    </location>
</feature>
<name>A0ABR1CT37_NECAM</name>
<keyword evidence="6" id="KW-1185">Reference proteome</keyword>
<evidence type="ECO:0000313" key="5">
    <source>
        <dbReference type="EMBL" id="KAK6741493.1"/>
    </source>
</evidence>
<feature type="domain" description="Tudor" evidence="4">
    <location>
        <begin position="452"/>
        <end position="510"/>
    </location>
</feature>
<evidence type="ECO:0000256" key="1">
    <source>
        <dbReference type="PROSITE-ProRule" id="PRU00117"/>
    </source>
</evidence>
<gene>
    <name evidence="5" type="primary">Necator_chrIII.g10149</name>
    <name evidence="5" type="ORF">RB195_009384</name>
</gene>
<dbReference type="CDD" id="cd20407">
    <property type="entry name" value="Tudor_AKAP1"/>
    <property type="match status" value="1"/>
</dbReference>
<dbReference type="InterPro" id="IPR050621">
    <property type="entry name" value="Tudor_domain_containing"/>
</dbReference>
<dbReference type="InterPro" id="IPR004087">
    <property type="entry name" value="KH_dom"/>
</dbReference>
<dbReference type="Gene3D" id="3.30.1370.10">
    <property type="entry name" value="K Homology domain, type 1"/>
    <property type="match status" value="1"/>
</dbReference>
<evidence type="ECO:0000256" key="3">
    <source>
        <dbReference type="SAM" id="Phobius"/>
    </source>
</evidence>
<dbReference type="PROSITE" id="PS50304">
    <property type="entry name" value="TUDOR"/>
    <property type="match status" value="1"/>
</dbReference>
<dbReference type="Pfam" id="PF00013">
    <property type="entry name" value="KH_1"/>
    <property type="match status" value="1"/>
</dbReference>
<dbReference type="SMART" id="SM00333">
    <property type="entry name" value="TUDOR"/>
    <property type="match status" value="1"/>
</dbReference>
<dbReference type="Proteomes" id="UP001303046">
    <property type="component" value="Unassembled WGS sequence"/>
</dbReference>
<feature type="transmembrane region" description="Helical" evidence="3">
    <location>
        <begin position="34"/>
        <end position="52"/>
    </location>
</feature>
<proteinExistence type="predicted"/>
<feature type="compositionally biased region" description="Basic and acidic residues" evidence="2">
    <location>
        <begin position="65"/>
        <end position="82"/>
    </location>
</feature>
<dbReference type="InterPro" id="IPR002999">
    <property type="entry name" value="Tudor"/>
</dbReference>
<feature type="region of interest" description="Disordered" evidence="2">
    <location>
        <begin position="61"/>
        <end position="104"/>
    </location>
</feature>
<reference evidence="5 6" key="1">
    <citation type="submission" date="2023-08" db="EMBL/GenBank/DDBJ databases">
        <title>A Necator americanus chromosomal reference genome.</title>
        <authorList>
            <person name="Ilik V."/>
            <person name="Petrzelkova K.J."/>
            <person name="Pardy F."/>
            <person name="Fuh T."/>
            <person name="Niatou-Singa F.S."/>
            <person name="Gouil Q."/>
            <person name="Baker L."/>
            <person name="Ritchie M.E."/>
            <person name="Jex A.R."/>
            <person name="Gazzola D."/>
            <person name="Li H."/>
            <person name="Toshio Fujiwara R."/>
            <person name="Zhan B."/>
            <person name="Aroian R.V."/>
            <person name="Pafco B."/>
            <person name="Schwarz E.M."/>
        </authorList>
    </citation>
    <scope>NUCLEOTIDE SEQUENCE [LARGE SCALE GENOMIC DNA]</scope>
    <source>
        <strain evidence="5 6">Aroian</strain>
        <tissue evidence="5">Whole animal</tissue>
    </source>
</reference>
<feature type="region of interest" description="Disordered" evidence="2">
    <location>
        <begin position="214"/>
        <end position="282"/>
    </location>
</feature>
<dbReference type="InterPro" id="IPR036612">
    <property type="entry name" value="KH_dom_type_1_sf"/>
</dbReference>
<keyword evidence="3" id="KW-1133">Transmembrane helix</keyword>
<dbReference type="InterPro" id="IPR047367">
    <property type="entry name" value="Tudor_AKAP1"/>
</dbReference>
<protein>
    <recommendedName>
        <fullName evidence="4">Tudor domain-containing protein</fullName>
    </recommendedName>
</protein>
<dbReference type="Pfam" id="PF00567">
    <property type="entry name" value="TUDOR"/>
    <property type="match status" value="1"/>
</dbReference>
<dbReference type="PANTHER" id="PTHR22948:SF65">
    <property type="entry name" value="A-KINASE ANCHORING PROTEIN 1"/>
    <property type="match status" value="1"/>
</dbReference>
<comment type="caution">
    <text evidence="5">The sequence shown here is derived from an EMBL/GenBank/DDBJ whole genome shotgun (WGS) entry which is preliminary data.</text>
</comment>
<keyword evidence="1" id="KW-0694">RNA-binding</keyword>
<organism evidence="5 6">
    <name type="scientific">Necator americanus</name>
    <name type="common">Human hookworm</name>
    <dbReference type="NCBI Taxonomy" id="51031"/>
    <lineage>
        <taxon>Eukaryota</taxon>
        <taxon>Metazoa</taxon>
        <taxon>Ecdysozoa</taxon>
        <taxon>Nematoda</taxon>
        <taxon>Chromadorea</taxon>
        <taxon>Rhabditida</taxon>
        <taxon>Rhabditina</taxon>
        <taxon>Rhabditomorpha</taxon>
        <taxon>Strongyloidea</taxon>
        <taxon>Ancylostomatidae</taxon>
        <taxon>Bunostominae</taxon>
        <taxon>Necator</taxon>
    </lineage>
</organism>
<dbReference type="SUPFAM" id="SSF54791">
    <property type="entry name" value="Eukaryotic type KH-domain (KH-domain type I)"/>
    <property type="match status" value="1"/>
</dbReference>
<dbReference type="CDD" id="cd22395">
    <property type="entry name" value="KH-I_AKAP1"/>
    <property type="match status" value="1"/>
</dbReference>
<evidence type="ECO:0000259" key="4">
    <source>
        <dbReference type="PROSITE" id="PS50304"/>
    </source>
</evidence>
<sequence>MMAGSLRECPSANLIGHKENWCVQIMSSTATQRSLLLALSGVSLAALFIWYLQSKKTRRTSPIENVKRSKNTEELDNNEQKNRFTSTAREVSPSEQEKKVVEKPVESEQEQCRVLVSDTQLNAGSLIMTTSLETVSASEVDSSPIPVVNGFAKEANEEIVNQVEIRLSNEEAPKKEPCHVKDEEKCQEKQVLEEMTDLQQQLILDVSHQAEPEVFSWSDEMERSYEESRRKEEEERQQQENSAVNGSGDYTTSDSPGLASQNSEVSSQDSGRATGGLASSLSPMDEAGDVLPMYEFEIPNTLVGLIIGIKGKTIKELSTRTDVRMLIRQHHTPEKVDTHQICQVRGKREQINRCLQMLRRRFPPARFPELNLQPVLPPPLPNNLFDALAAQPSWLTLPDAIPCEVVCSSVIDPGHFFLQQPTHPSFSSLSHLDMYMIRLYSQGTDIPDLPKPCQTGLLCAAPVLGAWFRAVTVSYYVDTDEVMLRFVDYGGYTRLPRSELRQIRTDLMSLPFQAIECYLAHVQPIDGTWQWGEAAFAHFQKLCMGKVINATVVGFNVNDKVPMVELTVVDEENKTIRVDQDLMENGFAKASDPSKLQKVAAAKSRPLSAHSAPMVAAV</sequence>
<dbReference type="InterPro" id="IPR035437">
    <property type="entry name" value="SNase_OB-fold_sf"/>
</dbReference>